<protein>
    <submittedName>
        <fullName evidence="1">Uncharacterized protein</fullName>
    </submittedName>
</protein>
<comment type="caution">
    <text evidence="1">The sequence shown here is derived from an EMBL/GenBank/DDBJ whole genome shotgun (WGS) entry which is preliminary data.</text>
</comment>
<evidence type="ECO:0000313" key="1">
    <source>
        <dbReference type="EMBL" id="GBP14558.1"/>
    </source>
</evidence>
<dbReference type="AlphaFoldDB" id="A0A4C1TME6"/>
<reference evidence="1 2" key="1">
    <citation type="journal article" date="2019" name="Commun. Biol.">
        <title>The bagworm genome reveals a unique fibroin gene that provides high tensile strength.</title>
        <authorList>
            <person name="Kono N."/>
            <person name="Nakamura H."/>
            <person name="Ohtoshi R."/>
            <person name="Tomita M."/>
            <person name="Numata K."/>
            <person name="Arakawa K."/>
        </authorList>
    </citation>
    <scope>NUCLEOTIDE SEQUENCE [LARGE SCALE GENOMIC DNA]</scope>
</reference>
<gene>
    <name evidence="1" type="ORF">EVAR_74123_1</name>
</gene>
<dbReference type="Proteomes" id="UP000299102">
    <property type="component" value="Unassembled WGS sequence"/>
</dbReference>
<name>A0A4C1TME6_EUMVA</name>
<accession>A0A4C1TME6</accession>
<sequence>MDTRNLLGVTSGLPASRMGIKYLWKGEWTDGGEGVMNWGIRRWTGSGLPKLSLTGRKATEEALTSRLYSVRVWCLTGRTGPFLCCSHVDHSMALP</sequence>
<evidence type="ECO:0000313" key="2">
    <source>
        <dbReference type="Proteomes" id="UP000299102"/>
    </source>
</evidence>
<dbReference type="EMBL" id="BGZK01005559">
    <property type="protein sequence ID" value="GBP14558.1"/>
    <property type="molecule type" value="Genomic_DNA"/>
</dbReference>
<organism evidence="1 2">
    <name type="scientific">Eumeta variegata</name>
    <name type="common">Bagworm moth</name>
    <name type="synonym">Eumeta japonica</name>
    <dbReference type="NCBI Taxonomy" id="151549"/>
    <lineage>
        <taxon>Eukaryota</taxon>
        <taxon>Metazoa</taxon>
        <taxon>Ecdysozoa</taxon>
        <taxon>Arthropoda</taxon>
        <taxon>Hexapoda</taxon>
        <taxon>Insecta</taxon>
        <taxon>Pterygota</taxon>
        <taxon>Neoptera</taxon>
        <taxon>Endopterygota</taxon>
        <taxon>Lepidoptera</taxon>
        <taxon>Glossata</taxon>
        <taxon>Ditrysia</taxon>
        <taxon>Tineoidea</taxon>
        <taxon>Psychidae</taxon>
        <taxon>Oiketicinae</taxon>
        <taxon>Eumeta</taxon>
    </lineage>
</organism>
<keyword evidence="2" id="KW-1185">Reference proteome</keyword>
<proteinExistence type="predicted"/>